<dbReference type="Proteomes" id="UP000249396">
    <property type="component" value="Unassembled WGS sequence"/>
</dbReference>
<comment type="caution">
    <text evidence="1">The sequence shown here is derived from an EMBL/GenBank/DDBJ whole genome shotgun (WGS) entry which is preliminary data.</text>
</comment>
<evidence type="ECO:0000313" key="2">
    <source>
        <dbReference type="Proteomes" id="UP000249396"/>
    </source>
</evidence>
<organism evidence="1 2">
    <name type="scientific">Candidatus Methylumidiphilus alinenensis</name>
    <dbReference type="NCBI Taxonomy" id="2202197"/>
    <lineage>
        <taxon>Bacteria</taxon>
        <taxon>Pseudomonadati</taxon>
        <taxon>Pseudomonadota</taxon>
        <taxon>Gammaproteobacteria</taxon>
        <taxon>Methylococcales</taxon>
        <taxon>Candidatus Methylumidiphilus</taxon>
    </lineage>
</organism>
<gene>
    <name evidence="1" type="ORF">DM484_30230</name>
</gene>
<protein>
    <submittedName>
        <fullName evidence="1">Uncharacterized protein</fullName>
    </submittedName>
</protein>
<proteinExistence type="predicted"/>
<dbReference type="AlphaFoldDB" id="A0A2W4S5M7"/>
<name>A0A2W4S5M7_9GAMM</name>
<sequence>MLLAALPFCIAATIAEESPAAKPVGNSSTVPLQATDAKPLADPTVMAPRFRDALKNVLPQTTTQPAATGQGNAVPAPKMPSIRLLGLISGSGGQASALLGIGKDQQPYLVTGGSEVSLTNEDSPGAAITLEVKSVSRSEVKLLLKPFNRMIILR</sequence>
<reference evidence="1 2" key="1">
    <citation type="journal article" date="2018" name="Aquat. Microb. Ecol.">
        <title>Gammaproteobacterial methanotrophs dominate.</title>
        <authorList>
            <person name="Rissanen A.J."/>
            <person name="Saarenheimo J."/>
            <person name="Tiirola M."/>
            <person name="Peura S."/>
            <person name="Aalto S.L."/>
            <person name="Karvinen A."/>
            <person name="Nykanen H."/>
        </authorList>
    </citation>
    <scope>NUCLEOTIDE SEQUENCE [LARGE SCALE GENOMIC DNA]</scope>
    <source>
        <strain evidence="1">AMbin10</strain>
    </source>
</reference>
<evidence type="ECO:0000313" key="1">
    <source>
        <dbReference type="EMBL" id="PZN69204.1"/>
    </source>
</evidence>
<accession>A0A2W4S5M7</accession>
<dbReference type="EMBL" id="QJPH01000584">
    <property type="protein sequence ID" value="PZN69204.1"/>
    <property type="molecule type" value="Genomic_DNA"/>
</dbReference>